<keyword evidence="7" id="KW-0472">Membrane</keyword>
<protein>
    <recommendedName>
        <fullName evidence="10">Cytochrome P450</fullName>
    </recommendedName>
</protein>
<accession>A0AAW1NFJ9</accession>
<evidence type="ECO:0000256" key="5">
    <source>
        <dbReference type="ARBA" id="ARBA00023004"/>
    </source>
</evidence>
<organism evidence="8 9">
    <name type="scientific">Saponaria officinalis</name>
    <name type="common">Common soapwort</name>
    <name type="synonym">Lychnis saponaria</name>
    <dbReference type="NCBI Taxonomy" id="3572"/>
    <lineage>
        <taxon>Eukaryota</taxon>
        <taxon>Viridiplantae</taxon>
        <taxon>Streptophyta</taxon>
        <taxon>Embryophyta</taxon>
        <taxon>Tracheophyta</taxon>
        <taxon>Spermatophyta</taxon>
        <taxon>Magnoliopsida</taxon>
        <taxon>eudicotyledons</taxon>
        <taxon>Gunneridae</taxon>
        <taxon>Pentapetalae</taxon>
        <taxon>Caryophyllales</taxon>
        <taxon>Caryophyllaceae</taxon>
        <taxon>Caryophylleae</taxon>
        <taxon>Saponaria</taxon>
    </lineage>
</organism>
<sequence>MELEPSSTWYQSIFQGFLSSNNNKYYLFSIFPINNIILLLLFLLPFIIVVIFMSYIQLKRKYFHCKCDICQSYVSLRWCTKFSNLCDWYTHLLQNSPTKTIHIHVLDNIITSNPKNVEYILKTNFNNYPKGKPFSTILGDLLGHGIFNVDGDAWRFQRKMASLELDRTSVRSYSFQVVKEEIEKQLMPYLSTKFEEKKQVDLQEMFRAFSFSTISKFSFGVEIHGFNASDPLNEFAVSFDLATKLSAERALEVFSIIWRLKRLFGIGNEKKLSNAIKKINAQAMEIIKIRRKNYSNYNNFHQKDLLSRFMGVVENNDGYLRDIIVSFVLAGRDSVASTLTSFFLLLATHPQVELNILLEINRMLDEDHCVTSYEQIRGFHYLHAALFECMRIYPPVQFDSKFAQNDDILPDMVKVEKGKRVTYHPYAMGRMEEIWGKDCLEFKPERWLKNGIFYEENPYKYPVFQAGVRVCLGKEMAIMEIKSVIISIIREFKVELANNSSQVPHFSPGLTATFKGGLHVLLHRREK</sequence>
<comment type="similarity">
    <text evidence="2">Belongs to the cytochrome P450 family.</text>
</comment>
<dbReference type="Proteomes" id="UP001443914">
    <property type="component" value="Unassembled WGS sequence"/>
</dbReference>
<name>A0AAW1NFJ9_SAPOF</name>
<keyword evidence="7" id="KW-0812">Transmembrane</keyword>
<evidence type="ECO:0000256" key="6">
    <source>
        <dbReference type="PIRSR" id="PIRSR602401-1"/>
    </source>
</evidence>
<dbReference type="InterPro" id="IPR001128">
    <property type="entry name" value="Cyt_P450"/>
</dbReference>
<dbReference type="GO" id="GO:0016705">
    <property type="term" value="F:oxidoreductase activity, acting on paired donors, with incorporation or reduction of molecular oxygen"/>
    <property type="evidence" value="ECO:0007669"/>
    <property type="project" value="InterPro"/>
</dbReference>
<keyword evidence="7" id="KW-1133">Transmembrane helix</keyword>
<comment type="cofactor">
    <cofactor evidence="1 6">
        <name>heme</name>
        <dbReference type="ChEBI" id="CHEBI:30413"/>
    </cofactor>
</comment>
<keyword evidence="6" id="KW-0349">Heme</keyword>
<feature type="transmembrane region" description="Helical" evidence="7">
    <location>
        <begin position="25"/>
        <end position="56"/>
    </location>
</feature>
<dbReference type="Pfam" id="PF00067">
    <property type="entry name" value="p450"/>
    <property type="match status" value="1"/>
</dbReference>
<proteinExistence type="inferred from homology"/>
<evidence type="ECO:0000256" key="4">
    <source>
        <dbReference type="ARBA" id="ARBA00023002"/>
    </source>
</evidence>
<dbReference type="SUPFAM" id="SSF48264">
    <property type="entry name" value="Cytochrome P450"/>
    <property type="match status" value="1"/>
</dbReference>
<dbReference type="GO" id="GO:0020037">
    <property type="term" value="F:heme binding"/>
    <property type="evidence" value="ECO:0007669"/>
    <property type="project" value="InterPro"/>
</dbReference>
<feature type="binding site" description="axial binding residue" evidence="6">
    <location>
        <position position="471"/>
    </location>
    <ligand>
        <name>heme</name>
        <dbReference type="ChEBI" id="CHEBI:30413"/>
    </ligand>
    <ligandPart>
        <name>Fe</name>
        <dbReference type="ChEBI" id="CHEBI:18248"/>
    </ligandPart>
</feature>
<keyword evidence="4" id="KW-0560">Oxidoreductase</keyword>
<comment type="caution">
    <text evidence="8">The sequence shown here is derived from an EMBL/GenBank/DDBJ whole genome shotgun (WGS) entry which is preliminary data.</text>
</comment>
<dbReference type="PRINTS" id="PR00463">
    <property type="entry name" value="EP450I"/>
</dbReference>
<evidence type="ECO:0000256" key="1">
    <source>
        <dbReference type="ARBA" id="ARBA00001971"/>
    </source>
</evidence>
<evidence type="ECO:0000256" key="3">
    <source>
        <dbReference type="ARBA" id="ARBA00022723"/>
    </source>
</evidence>
<evidence type="ECO:0008006" key="10">
    <source>
        <dbReference type="Google" id="ProtNLM"/>
    </source>
</evidence>
<evidence type="ECO:0000313" key="9">
    <source>
        <dbReference type="Proteomes" id="UP001443914"/>
    </source>
</evidence>
<evidence type="ECO:0000256" key="2">
    <source>
        <dbReference type="ARBA" id="ARBA00010617"/>
    </source>
</evidence>
<dbReference type="CDD" id="cd11064">
    <property type="entry name" value="CYP86A"/>
    <property type="match status" value="1"/>
</dbReference>
<reference evidence="8" key="1">
    <citation type="submission" date="2024-03" db="EMBL/GenBank/DDBJ databases">
        <title>WGS assembly of Saponaria officinalis var. Norfolk2.</title>
        <authorList>
            <person name="Jenkins J."/>
            <person name="Shu S."/>
            <person name="Grimwood J."/>
            <person name="Barry K."/>
            <person name="Goodstein D."/>
            <person name="Schmutz J."/>
            <person name="Leebens-Mack J."/>
            <person name="Osbourn A."/>
        </authorList>
    </citation>
    <scope>NUCLEOTIDE SEQUENCE [LARGE SCALE GENOMIC DNA]</scope>
    <source>
        <strain evidence="8">JIC</strain>
    </source>
</reference>
<dbReference type="PRINTS" id="PR00385">
    <property type="entry name" value="P450"/>
</dbReference>
<dbReference type="Gene3D" id="1.10.630.10">
    <property type="entry name" value="Cytochrome P450"/>
    <property type="match status" value="1"/>
</dbReference>
<gene>
    <name evidence="8" type="ORF">RND81_01G019400</name>
</gene>
<evidence type="ECO:0000313" key="8">
    <source>
        <dbReference type="EMBL" id="KAK9755358.1"/>
    </source>
</evidence>
<dbReference type="InterPro" id="IPR036396">
    <property type="entry name" value="Cyt_P450_sf"/>
</dbReference>
<dbReference type="AlphaFoldDB" id="A0AAW1NFJ9"/>
<keyword evidence="9" id="KW-1185">Reference proteome</keyword>
<dbReference type="GO" id="GO:0004497">
    <property type="term" value="F:monooxygenase activity"/>
    <property type="evidence" value="ECO:0007669"/>
    <property type="project" value="InterPro"/>
</dbReference>
<keyword evidence="3 6" id="KW-0479">Metal-binding</keyword>
<dbReference type="PANTHER" id="PTHR24296">
    <property type="entry name" value="CYTOCHROME P450"/>
    <property type="match status" value="1"/>
</dbReference>
<evidence type="ECO:0000256" key="7">
    <source>
        <dbReference type="SAM" id="Phobius"/>
    </source>
</evidence>
<dbReference type="EMBL" id="JBDFQZ010000001">
    <property type="protein sequence ID" value="KAK9755358.1"/>
    <property type="molecule type" value="Genomic_DNA"/>
</dbReference>
<dbReference type="GO" id="GO:0005506">
    <property type="term" value="F:iron ion binding"/>
    <property type="evidence" value="ECO:0007669"/>
    <property type="project" value="InterPro"/>
</dbReference>
<dbReference type="InterPro" id="IPR002401">
    <property type="entry name" value="Cyt_P450_E_grp-I"/>
</dbReference>
<keyword evidence="5 6" id="KW-0408">Iron</keyword>